<accession>A0A0C9WZP8</accession>
<protein>
    <submittedName>
        <fullName evidence="3">Uncharacterized protein</fullName>
    </submittedName>
</protein>
<keyword evidence="2" id="KW-0732">Signal</keyword>
<dbReference type="EMBL" id="KN838561">
    <property type="protein sequence ID" value="KIK05295.1"/>
    <property type="molecule type" value="Genomic_DNA"/>
</dbReference>
<dbReference type="HOGENOM" id="CLU_203384_0_0_1"/>
<comment type="similarity">
    <text evidence="1">Belongs to the invertebrate defensin family.</text>
</comment>
<dbReference type="InterPro" id="IPR036574">
    <property type="entry name" value="Scorpion_toxin-like_sf"/>
</dbReference>
<dbReference type="Gene3D" id="3.30.30.10">
    <property type="entry name" value="Knottin, scorpion toxin-like"/>
    <property type="match status" value="1"/>
</dbReference>
<dbReference type="Proteomes" id="UP000054477">
    <property type="component" value="Unassembled WGS sequence"/>
</dbReference>
<feature type="non-terminal residue" evidence="3">
    <location>
        <position position="63"/>
    </location>
</feature>
<evidence type="ECO:0000256" key="2">
    <source>
        <dbReference type="SAM" id="SignalP"/>
    </source>
</evidence>
<evidence type="ECO:0000256" key="1">
    <source>
        <dbReference type="ARBA" id="ARBA00007085"/>
    </source>
</evidence>
<keyword evidence="4" id="KW-1185">Reference proteome</keyword>
<proteinExistence type="inferred from homology"/>
<feature type="signal peptide" evidence="2">
    <location>
        <begin position="1"/>
        <end position="21"/>
    </location>
</feature>
<dbReference type="AlphaFoldDB" id="A0A0C9WZP8"/>
<gene>
    <name evidence="3" type="ORF">K443DRAFT_50827</name>
</gene>
<evidence type="ECO:0000313" key="3">
    <source>
        <dbReference type="EMBL" id="KIK05295.1"/>
    </source>
</evidence>
<name>A0A0C9WZP8_9AGAR</name>
<dbReference type="OrthoDB" id="4245109at2759"/>
<feature type="chain" id="PRO_5002216435" evidence="2">
    <location>
        <begin position="22"/>
        <end position="63"/>
    </location>
</feature>
<organism evidence="3 4">
    <name type="scientific">Laccaria amethystina LaAM-08-1</name>
    <dbReference type="NCBI Taxonomy" id="1095629"/>
    <lineage>
        <taxon>Eukaryota</taxon>
        <taxon>Fungi</taxon>
        <taxon>Dikarya</taxon>
        <taxon>Basidiomycota</taxon>
        <taxon>Agaricomycotina</taxon>
        <taxon>Agaricomycetes</taxon>
        <taxon>Agaricomycetidae</taxon>
        <taxon>Agaricales</taxon>
        <taxon>Agaricineae</taxon>
        <taxon>Hydnangiaceae</taxon>
        <taxon>Laccaria</taxon>
    </lineage>
</organism>
<sequence length="63" mass="6705">MQFRILLIQTVVLLFIKASQAAPVDQATQTSCQIGDIWGAANAACSASCIVQQGDFHGGYCDE</sequence>
<reference evidence="4" key="2">
    <citation type="submission" date="2015-01" db="EMBL/GenBank/DDBJ databases">
        <title>Evolutionary Origins and Diversification of the Mycorrhizal Mutualists.</title>
        <authorList>
            <consortium name="DOE Joint Genome Institute"/>
            <consortium name="Mycorrhizal Genomics Consortium"/>
            <person name="Kohler A."/>
            <person name="Kuo A."/>
            <person name="Nagy L.G."/>
            <person name="Floudas D."/>
            <person name="Copeland A."/>
            <person name="Barry K.W."/>
            <person name="Cichocki N."/>
            <person name="Veneault-Fourrey C."/>
            <person name="LaButti K."/>
            <person name="Lindquist E.A."/>
            <person name="Lipzen A."/>
            <person name="Lundell T."/>
            <person name="Morin E."/>
            <person name="Murat C."/>
            <person name="Riley R."/>
            <person name="Ohm R."/>
            <person name="Sun H."/>
            <person name="Tunlid A."/>
            <person name="Henrissat B."/>
            <person name="Grigoriev I.V."/>
            <person name="Hibbett D.S."/>
            <person name="Martin F."/>
        </authorList>
    </citation>
    <scope>NUCLEOTIDE SEQUENCE [LARGE SCALE GENOMIC DNA]</scope>
    <source>
        <strain evidence="4">LaAM-08-1</strain>
    </source>
</reference>
<reference evidence="3 4" key="1">
    <citation type="submission" date="2014-04" db="EMBL/GenBank/DDBJ databases">
        <authorList>
            <consortium name="DOE Joint Genome Institute"/>
            <person name="Kuo A."/>
            <person name="Kohler A."/>
            <person name="Nagy L.G."/>
            <person name="Floudas D."/>
            <person name="Copeland A."/>
            <person name="Barry K.W."/>
            <person name="Cichocki N."/>
            <person name="Veneault-Fourrey C."/>
            <person name="LaButti K."/>
            <person name="Lindquist E.A."/>
            <person name="Lipzen A."/>
            <person name="Lundell T."/>
            <person name="Morin E."/>
            <person name="Murat C."/>
            <person name="Sun H."/>
            <person name="Tunlid A."/>
            <person name="Henrissat B."/>
            <person name="Grigoriev I.V."/>
            <person name="Hibbett D.S."/>
            <person name="Martin F."/>
            <person name="Nordberg H.P."/>
            <person name="Cantor M.N."/>
            <person name="Hua S.X."/>
        </authorList>
    </citation>
    <scope>NUCLEOTIDE SEQUENCE [LARGE SCALE GENOMIC DNA]</scope>
    <source>
        <strain evidence="3 4">LaAM-08-1</strain>
    </source>
</reference>
<evidence type="ECO:0000313" key="4">
    <source>
        <dbReference type="Proteomes" id="UP000054477"/>
    </source>
</evidence>